<dbReference type="AlphaFoldDB" id="H1LBT8"/>
<keyword evidence="1" id="KW-0812">Transmembrane</keyword>
<evidence type="ECO:0000259" key="3">
    <source>
        <dbReference type="Pfam" id="PF13800"/>
    </source>
</evidence>
<dbReference type="InterPro" id="IPR025672">
    <property type="entry name" value="Sigma_reg_C_dom"/>
</dbReference>
<dbReference type="InterPro" id="IPR029101">
    <property type="entry name" value="Sigma_reg_N"/>
</dbReference>
<feature type="domain" description="Sigma factor regulator C-terminal" evidence="2">
    <location>
        <begin position="163"/>
        <end position="298"/>
    </location>
</feature>
<protein>
    <recommendedName>
        <fullName evidence="6">Sigma factor regulator C-terminal domain-containing protein</fullName>
    </recommendedName>
</protein>
<evidence type="ECO:0000313" key="5">
    <source>
        <dbReference type="Proteomes" id="UP000005025"/>
    </source>
</evidence>
<evidence type="ECO:0000256" key="1">
    <source>
        <dbReference type="SAM" id="Phobius"/>
    </source>
</evidence>
<dbReference type="EMBL" id="AGRJ01000007">
    <property type="protein sequence ID" value="EHO54601.1"/>
    <property type="molecule type" value="Genomic_DNA"/>
</dbReference>
<gene>
    <name evidence="4" type="ORF">HMPREF9104_00048</name>
</gene>
<reference evidence="4 5" key="1">
    <citation type="submission" date="2011-09" db="EMBL/GenBank/DDBJ databases">
        <authorList>
            <person name="Weinstock G."/>
            <person name="Sodergren E."/>
            <person name="Clifton S."/>
            <person name="Fulton L."/>
            <person name="Fulton B."/>
            <person name="Courtney L."/>
            <person name="Fronick C."/>
            <person name="Harrison M."/>
            <person name="Strong C."/>
            <person name="Farmer C."/>
            <person name="Delahaunty K."/>
            <person name="Markovic C."/>
            <person name="Hall O."/>
            <person name="Minx P."/>
            <person name="Tomlinson C."/>
            <person name="Mitreva M."/>
            <person name="Hou S."/>
            <person name="Chen J."/>
            <person name="Wollam A."/>
            <person name="Pepin K.H."/>
            <person name="Johnson M."/>
            <person name="Bhonagiri V."/>
            <person name="Zhang X."/>
            <person name="Suruliraj S."/>
            <person name="Warren W."/>
            <person name="Chinwalla A."/>
            <person name="Mardis E.R."/>
            <person name="Wilson R.K."/>
        </authorList>
    </citation>
    <scope>NUCLEOTIDE SEQUENCE [LARGE SCALE GENOMIC DNA]</scope>
    <source>
        <strain evidence="4 5">F0435</strain>
    </source>
</reference>
<dbReference type="HOGENOM" id="CLU_046237_1_0_9"/>
<dbReference type="Proteomes" id="UP000005025">
    <property type="component" value="Unassembled WGS sequence"/>
</dbReference>
<sequence length="311" mass="35574">MNQMNNKQFEKMAFRVKLKRWLITILIVIVTVPVVLWIGYKFTQSLAGHQTQLLNNKMETIQEIAAPNIQISDQALDDTSVWGGKVVSHQYKEIDGYRIPWSTAVGQYNWSFNWIPNTSLIDTTQTAAYTRLTQQKIPLFYNNNVAKPNIKKAFELPAVAKMKGYVAEVAVTFKHPLTYQQIQARLPHNLRASWYWIGVSGKADPTIEQNHFLGIQSGLPEGKLTKLDYQYFQKSLKKVSDTTLDSYNNFSLSNYAHKYAKQHPTLKQAKFAGVILTGKSESFKAMRNRSWITESSVGATIKRVPYIKPTY</sequence>
<keyword evidence="1" id="KW-1133">Transmembrane helix</keyword>
<dbReference type="PATRIC" id="fig|797516.3.peg.42"/>
<dbReference type="STRING" id="797516.HMPREF9104_00048"/>
<evidence type="ECO:0000313" key="4">
    <source>
        <dbReference type="EMBL" id="EHO54601.1"/>
    </source>
</evidence>
<keyword evidence="1" id="KW-0472">Membrane</keyword>
<dbReference type="Pfam" id="PF13791">
    <property type="entry name" value="Sigma_reg_C"/>
    <property type="match status" value="1"/>
</dbReference>
<evidence type="ECO:0000259" key="2">
    <source>
        <dbReference type="Pfam" id="PF13791"/>
    </source>
</evidence>
<name>H1LBT8_9LACO</name>
<proteinExistence type="predicted"/>
<feature type="domain" description="Sigma factor regulator N-terminal" evidence="3">
    <location>
        <begin position="11"/>
        <end position="99"/>
    </location>
</feature>
<comment type="caution">
    <text evidence="4">The sequence shown here is derived from an EMBL/GenBank/DDBJ whole genome shotgun (WGS) entry which is preliminary data.</text>
</comment>
<evidence type="ECO:0008006" key="6">
    <source>
        <dbReference type="Google" id="ProtNLM"/>
    </source>
</evidence>
<dbReference type="OrthoDB" id="1730160at2"/>
<feature type="transmembrane region" description="Helical" evidence="1">
    <location>
        <begin position="21"/>
        <end position="40"/>
    </location>
</feature>
<organism evidence="4 5">
    <name type="scientific">Lentilactobacillus kisonensis F0435</name>
    <dbReference type="NCBI Taxonomy" id="797516"/>
    <lineage>
        <taxon>Bacteria</taxon>
        <taxon>Bacillati</taxon>
        <taxon>Bacillota</taxon>
        <taxon>Bacilli</taxon>
        <taxon>Lactobacillales</taxon>
        <taxon>Lactobacillaceae</taxon>
        <taxon>Lentilactobacillus</taxon>
    </lineage>
</organism>
<dbReference type="Pfam" id="PF13800">
    <property type="entry name" value="Sigma_reg_N"/>
    <property type="match status" value="1"/>
</dbReference>
<accession>H1LBT8</accession>